<evidence type="ECO:0000256" key="3">
    <source>
        <dbReference type="ARBA" id="ARBA00023163"/>
    </source>
</evidence>
<dbReference type="OrthoDB" id="9178898at2"/>
<keyword evidence="3" id="KW-0804">Transcription</keyword>
<dbReference type="PANTHER" id="PTHR46796">
    <property type="entry name" value="HTH-TYPE TRANSCRIPTIONAL ACTIVATOR RHAS-RELATED"/>
    <property type="match status" value="1"/>
</dbReference>
<dbReference type="PRINTS" id="PR00032">
    <property type="entry name" value="HTHARAC"/>
</dbReference>
<dbReference type="Proteomes" id="UP000016368">
    <property type="component" value="Unassembled WGS sequence"/>
</dbReference>
<dbReference type="EMBL" id="AEGR01000044">
    <property type="protein sequence ID" value="EGI77588.1"/>
    <property type="molecule type" value="Genomic_DNA"/>
</dbReference>
<evidence type="ECO:0000313" key="5">
    <source>
        <dbReference type="EMBL" id="EGI77588.1"/>
    </source>
</evidence>
<comment type="caution">
    <text evidence="5">The sequence shown here is derived from an EMBL/GenBank/DDBJ whole genome shotgun (WGS) entry which is preliminary data.</text>
</comment>
<dbReference type="Gene3D" id="1.10.10.60">
    <property type="entry name" value="Homeodomain-like"/>
    <property type="match status" value="1"/>
</dbReference>
<dbReference type="Pfam" id="PF12833">
    <property type="entry name" value="HTH_18"/>
    <property type="match status" value="1"/>
</dbReference>
<dbReference type="InterPro" id="IPR018060">
    <property type="entry name" value="HTH_AraC"/>
</dbReference>
<accession>F3KRI9</accession>
<evidence type="ECO:0000259" key="4">
    <source>
        <dbReference type="PROSITE" id="PS01124"/>
    </source>
</evidence>
<evidence type="ECO:0000256" key="2">
    <source>
        <dbReference type="ARBA" id="ARBA00023125"/>
    </source>
</evidence>
<feature type="domain" description="HTH araC/xylS-type" evidence="4">
    <location>
        <begin position="218"/>
        <end position="323"/>
    </location>
</feature>
<dbReference type="PANTHER" id="PTHR46796:SF6">
    <property type="entry name" value="ARAC SUBFAMILY"/>
    <property type="match status" value="1"/>
</dbReference>
<keyword evidence="2" id="KW-0238">DNA-binding</keyword>
<organism evidence="5 6">
    <name type="scientific">Hylemonella gracilis ATCC 19624</name>
    <dbReference type="NCBI Taxonomy" id="887062"/>
    <lineage>
        <taxon>Bacteria</taxon>
        <taxon>Pseudomonadati</taxon>
        <taxon>Pseudomonadota</taxon>
        <taxon>Betaproteobacteria</taxon>
        <taxon>Burkholderiales</taxon>
        <taxon>Comamonadaceae</taxon>
        <taxon>Hylemonella</taxon>
    </lineage>
</organism>
<evidence type="ECO:0000256" key="1">
    <source>
        <dbReference type="ARBA" id="ARBA00023015"/>
    </source>
</evidence>
<dbReference type="InterPro" id="IPR020449">
    <property type="entry name" value="Tscrpt_reg_AraC-type_HTH"/>
</dbReference>
<sequence>MHAATLSTDAYAPTERASIWRDWNWSLFGGLECDLYGDSDFDGHIARAHAGDIILTRLEARRHRVDRTAQLARADVAPGYLKIVAPLQGRARVEQDGREAWVGPGAWTLYDTTRGYTVDNPGKVEHLIVMLPKAQLIERGLRLEPLVARLVGASPGGEASGIARVALSTMRSTFHELPHMSTDAAHGAGELIAQLVRLSLIELSGRETHHTQRQALKDRIRGYLALHLRDPALTVERMAAALNCSKRHLYNAWADEERTLSNHIQTLRLEGCIRELSRPAADATLKERAITEIAMSWGFSSPAHFSRVFRDHTGLSPSEFRAVRRPRNASD</sequence>
<dbReference type="GO" id="GO:0043565">
    <property type="term" value="F:sequence-specific DNA binding"/>
    <property type="evidence" value="ECO:0007669"/>
    <property type="project" value="InterPro"/>
</dbReference>
<dbReference type="InterPro" id="IPR009057">
    <property type="entry name" value="Homeodomain-like_sf"/>
</dbReference>
<reference evidence="5 6" key="1">
    <citation type="journal article" date="2011" name="EMBO J.">
        <title>Structural diversity of bacterial flagellar motors.</title>
        <authorList>
            <person name="Chen S."/>
            <person name="Beeby M."/>
            <person name="Murphy G.E."/>
            <person name="Leadbetter J.R."/>
            <person name="Hendrixson D.R."/>
            <person name="Briegel A."/>
            <person name="Li Z."/>
            <person name="Shi J."/>
            <person name="Tocheva E.I."/>
            <person name="Muller A."/>
            <person name="Dobro M.J."/>
            <person name="Jensen G.J."/>
        </authorList>
    </citation>
    <scope>NUCLEOTIDE SEQUENCE [LARGE SCALE GENOMIC DNA]</scope>
    <source>
        <strain evidence="5 6">ATCC 19624</strain>
    </source>
</reference>
<dbReference type="STRING" id="887062.HGR_05339"/>
<dbReference type="AlphaFoldDB" id="F3KRI9"/>
<dbReference type="PROSITE" id="PS01124">
    <property type="entry name" value="HTH_ARAC_FAMILY_2"/>
    <property type="match status" value="1"/>
</dbReference>
<dbReference type="SMART" id="SM00342">
    <property type="entry name" value="HTH_ARAC"/>
    <property type="match status" value="1"/>
</dbReference>
<dbReference type="eggNOG" id="COG2207">
    <property type="taxonomic scope" value="Bacteria"/>
</dbReference>
<keyword evidence="6" id="KW-1185">Reference proteome</keyword>
<dbReference type="GO" id="GO:0003700">
    <property type="term" value="F:DNA-binding transcription factor activity"/>
    <property type="evidence" value="ECO:0007669"/>
    <property type="project" value="InterPro"/>
</dbReference>
<dbReference type="InterPro" id="IPR050204">
    <property type="entry name" value="AraC_XylS_family_regulators"/>
</dbReference>
<gene>
    <name evidence="5" type="ORF">HGR_05339</name>
</gene>
<dbReference type="Pfam" id="PF14525">
    <property type="entry name" value="AraC_binding_2"/>
    <property type="match status" value="1"/>
</dbReference>
<proteinExistence type="predicted"/>
<name>F3KRI9_9BURK</name>
<evidence type="ECO:0000313" key="6">
    <source>
        <dbReference type="Proteomes" id="UP000016368"/>
    </source>
</evidence>
<dbReference type="SUPFAM" id="SSF46689">
    <property type="entry name" value="Homeodomain-like"/>
    <property type="match status" value="1"/>
</dbReference>
<dbReference type="RefSeq" id="WP_006297073.1">
    <property type="nucleotide sequence ID" value="NZ_AEGR01000044.1"/>
</dbReference>
<protein>
    <submittedName>
        <fullName evidence="5">Helix-turn-helix domain-containing protein</fullName>
    </submittedName>
</protein>
<keyword evidence="1" id="KW-0805">Transcription regulation</keyword>
<dbReference type="InterPro" id="IPR035418">
    <property type="entry name" value="AraC-bd_2"/>
</dbReference>